<dbReference type="PANTHER" id="PTHR15551:SF3">
    <property type="entry name" value="LIM AND CALPONIN HOMOLOGY DOMAINS-CONTAINING PROTEIN 1"/>
    <property type="match status" value="1"/>
</dbReference>
<organism evidence="1 2">
    <name type="scientific">Pseudonaja textilis</name>
    <name type="common">Eastern brown snake</name>
    <dbReference type="NCBI Taxonomy" id="8673"/>
    <lineage>
        <taxon>Eukaryota</taxon>
        <taxon>Metazoa</taxon>
        <taxon>Chordata</taxon>
        <taxon>Craniata</taxon>
        <taxon>Vertebrata</taxon>
        <taxon>Euteleostomi</taxon>
        <taxon>Lepidosauria</taxon>
        <taxon>Squamata</taxon>
        <taxon>Bifurcata</taxon>
        <taxon>Unidentata</taxon>
        <taxon>Episquamata</taxon>
        <taxon>Toxicofera</taxon>
        <taxon>Serpentes</taxon>
        <taxon>Colubroidea</taxon>
        <taxon>Elapidae</taxon>
        <taxon>Hydrophiinae</taxon>
        <taxon>Pseudonaja</taxon>
    </lineage>
</organism>
<dbReference type="OMA" id="DAKPLCH"/>
<accession>A0A670ZU79</accession>
<reference evidence="1" key="2">
    <citation type="submission" date="2025-09" db="UniProtKB">
        <authorList>
            <consortium name="Ensembl"/>
        </authorList>
    </citation>
    <scope>IDENTIFICATION</scope>
</reference>
<reference evidence="1" key="1">
    <citation type="submission" date="2025-08" db="UniProtKB">
        <authorList>
            <consortium name="Ensembl"/>
        </authorList>
    </citation>
    <scope>IDENTIFICATION</scope>
</reference>
<dbReference type="GeneTree" id="ENSGT00950000183159"/>
<evidence type="ECO:0008006" key="3">
    <source>
        <dbReference type="Google" id="ProtNLM"/>
    </source>
</evidence>
<dbReference type="AlphaFoldDB" id="A0A670ZU79"/>
<dbReference type="Ensembl" id="ENSPTXT00000027135.1">
    <property type="protein sequence ID" value="ENSPTXP00000026325.1"/>
    <property type="gene ID" value="ENSPTXG00000018237.1"/>
</dbReference>
<sequence length="70" mass="7561">LNNPVPSDQLIFPSFLLQQVTGKTFGDKHFRSGLENGVLLCELLNSILPGLVTKINRSPTPIAGLVSICK</sequence>
<dbReference type="Proteomes" id="UP000472273">
    <property type="component" value="Unplaced"/>
</dbReference>
<protein>
    <recommendedName>
        <fullName evidence="3">Calponin-homology (CH) domain-containing protein</fullName>
    </recommendedName>
</protein>
<evidence type="ECO:0000313" key="1">
    <source>
        <dbReference type="Ensembl" id="ENSPTXP00000026325.1"/>
    </source>
</evidence>
<dbReference type="GO" id="GO:0051893">
    <property type="term" value="P:regulation of focal adhesion assembly"/>
    <property type="evidence" value="ECO:0007669"/>
    <property type="project" value="TreeGrafter"/>
</dbReference>
<dbReference type="SUPFAM" id="SSF47576">
    <property type="entry name" value="Calponin-homology domain, CH-domain"/>
    <property type="match status" value="1"/>
</dbReference>
<proteinExistence type="predicted"/>
<dbReference type="PANTHER" id="PTHR15551">
    <property type="entry name" value="LIM DOMAIN ONLY 7"/>
    <property type="match status" value="1"/>
</dbReference>
<dbReference type="InterPro" id="IPR036872">
    <property type="entry name" value="CH_dom_sf"/>
</dbReference>
<evidence type="ECO:0000313" key="2">
    <source>
        <dbReference type="Proteomes" id="UP000472273"/>
    </source>
</evidence>
<dbReference type="GO" id="GO:0051496">
    <property type="term" value="P:positive regulation of stress fiber assembly"/>
    <property type="evidence" value="ECO:0007669"/>
    <property type="project" value="TreeGrafter"/>
</dbReference>
<name>A0A670ZU79_PSETE</name>
<dbReference type="Gene3D" id="1.10.418.10">
    <property type="entry name" value="Calponin-like domain"/>
    <property type="match status" value="1"/>
</dbReference>
<dbReference type="GO" id="GO:0001725">
    <property type="term" value="C:stress fiber"/>
    <property type="evidence" value="ECO:0007669"/>
    <property type="project" value="TreeGrafter"/>
</dbReference>
<dbReference type="GO" id="GO:0032034">
    <property type="term" value="F:myosin II head/neck binding"/>
    <property type="evidence" value="ECO:0007669"/>
    <property type="project" value="TreeGrafter"/>
</dbReference>
<keyword evidence="2" id="KW-1185">Reference proteome</keyword>